<organism evidence="1 2">
    <name type="scientific">Oxalicibacterium flavum</name>
    <dbReference type="NCBI Taxonomy" id="179467"/>
    <lineage>
        <taxon>Bacteria</taxon>
        <taxon>Pseudomonadati</taxon>
        <taxon>Pseudomonadota</taxon>
        <taxon>Betaproteobacteria</taxon>
        <taxon>Burkholderiales</taxon>
        <taxon>Oxalobacteraceae</taxon>
        <taxon>Oxalicibacterium</taxon>
    </lineage>
</organism>
<reference evidence="1" key="2">
    <citation type="submission" date="2020-09" db="EMBL/GenBank/DDBJ databases">
        <authorList>
            <person name="Sun Q."/>
            <person name="Sedlacek I."/>
        </authorList>
    </citation>
    <scope>NUCLEOTIDE SEQUENCE</scope>
    <source>
        <strain evidence="1">CCM 7086</strain>
    </source>
</reference>
<protein>
    <submittedName>
        <fullName evidence="1">Uncharacterized protein</fullName>
    </submittedName>
</protein>
<accession>A0A8J2UKJ7</accession>
<comment type="caution">
    <text evidence="1">The sequence shown here is derived from an EMBL/GenBank/DDBJ whole genome shotgun (WGS) entry which is preliminary data.</text>
</comment>
<dbReference type="Proteomes" id="UP000620266">
    <property type="component" value="Unassembled WGS sequence"/>
</dbReference>
<gene>
    <name evidence="1" type="ORF">GCM10007205_01050</name>
</gene>
<dbReference type="EMBL" id="BMCG01000001">
    <property type="protein sequence ID" value="GGB95605.1"/>
    <property type="molecule type" value="Genomic_DNA"/>
</dbReference>
<evidence type="ECO:0000313" key="1">
    <source>
        <dbReference type="EMBL" id="GGB95605.1"/>
    </source>
</evidence>
<name>A0A8J2UKJ7_9BURK</name>
<keyword evidence="2" id="KW-1185">Reference proteome</keyword>
<sequence>MTLRAQIAAHLKQAACGVPAVCFVAVGTGRDQHQIAPVDPDVAVAQLVAVTVDRGIALLIALNVDQDIVGFHCHTHAYRTGDINACAIPYFAFSCCMHEHLAAGGQREAVAFEGDITTAGNPYQRLVTTVLDAVTGLIRLLDQRFALHVERGGGSFVEQDGCDASCCQSDLAFGVACIVAQMYGTAGMHRCRCHQRAALAYIVADEADVAGLGTYQAGVSDRAAFTSRQTQGADHVASRGRGLVAVGAHPFLDHEGVACRHDGLPVRGSDLAGVTRLGAKQQDIAAAFGHRLGSMSGDQRAFFDDDRTGCSAVTEAAGRCREIVGERGNGTVTLHLAVQPLVELAVAHSDCSSDEVTGVNLAAAAEHDAVTVDDHDRAVALDLSLDLGRPCLQIVDAVQYRPARLLLEIHRRVLADVERFPIEYRLVGSLFNADGGLAILNALLRRIGIEPARRQRIAVDLEAAFAQTVGNRRAVGQCRFACSFLRCLLCRDRTRCCIKIAQRMGQLGIRSLLLRCRIDER</sequence>
<proteinExistence type="predicted"/>
<evidence type="ECO:0000313" key="2">
    <source>
        <dbReference type="Proteomes" id="UP000620266"/>
    </source>
</evidence>
<dbReference type="AlphaFoldDB" id="A0A8J2UKJ7"/>
<reference evidence="1" key="1">
    <citation type="journal article" date="2014" name="Int. J. Syst. Evol. Microbiol.">
        <title>Complete genome sequence of Corynebacterium casei LMG S-19264T (=DSM 44701T), isolated from a smear-ripened cheese.</title>
        <authorList>
            <consortium name="US DOE Joint Genome Institute (JGI-PGF)"/>
            <person name="Walter F."/>
            <person name="Albersmeier A."/>
            <person name="Kalinowski J."/>
            <person name="Ruckert C."/>
        </authorList>
    </citation>
    <scope>NUCLEOTIDE SEQUENCE</scope>
    <source>
        <strain evidence="1">CCM 7086</strain>
    </source>
</reference>